<dbReference type="GO" id="GO:0016301">
    <property type="term" value="F:kinase activity"/>
    <property type="evidence" value="ECO:0007669"/>
    <property type="project" value="UniProtKB-KW"/>
</dbReference>
<organism evidence="5 6">
    <name type="scientific">Marinobacterium sediminicola</name>
    <dbReference type="NCBI Taxonomy" id="518898"/>
    <lineage>
        <taxon>Bacteria</taxon>
        <taxon>Pseudomonadati</taxon>
        <taxon>Pseudomonadota</taxon>
        <taxon>Gammaproteobacteria</taxon>
        <taxon>Oceanospirillales</taxon>
        <taxon>Oceanospirillaceae</taxon>
        <taxon>Marinobacterium</taxon>
    </lineage>
</organism>
<feature type="domain" description="Histidine kinase" evidence="4">
    <location>
        <begin position="227"/>
        <end position="428"/>
    </location>
</feature>
<dbReference type="Gene3D" id="1.10.287.130">
    <property type="match status" value="1"/>
</dbReference>
<feature type="transmembrane region" description="Helical" evidence="3">
    <location>
        <begin position="30"/>
        <end position="49"/>
    </location>
</feature>
<name>A0ABY1S2J2_9GAMM</name>
<protein>
    <recommendedName>
        <fullName evidence="2">histidine kinase</fullName>
        <ecNumber evidence="2">2.7.13.3</ecNumber>
    </recommendedName>
</protein>
<keyword evidence="5" id="KW-0418">Kinase</keyword>
<feature type="transmembrane region" description="Helical" evidence="3">
    <location>
        <begin position="174"/>
        <end position="193"/>
    </location>
</feature>
<dbReference type="InterPro" id="IPR036890">
    <property type="entry name" value="HATPase_C_sf"/>
</dbReference>
<sequence>MPLLTIRQHKQHPLFSLIEQQRFTLFMKEVGSRMVISALLAFGLSLLFIEQVETHYLLVWYLGTISISMLSYRVVSYYKKVEGVQLDRASIDQWRGRNMLLSVAWGALWSSMPFIFFSHATPDQIYFALAAVIMASSIPSISMGCYPEIYITFITPVFLSLSINIYTMDGLGSTTFYLACFAWLTLCTFSLMIHKNQIDLIVKSVELENTKEKLSLANESKDYMLGIIGHDLRQPIQSARLYISLLCDKLGKPEAGEMAIESLDVTLENLNRIVSKSDLKNRETLLTIETFSPQSLIDATLRPLEQMIQLSGNRIDLDLENISLRTDVFILERILENILRNYLSQTHQNTINVSVKSLDGEVYIRVWCLDVKGYDSAEKSANDDIEPQLKGYGLVIIERLCRILQIKLSVYKSSEEGWVTELLLPDHMNPDMRS</sequence>
<keyword evidence="5" id="KW-0808">Transferase</keyword>
<evidence type="ECO:0000313" key="6">
    <source>
        <dbReference type="Proteomes" id="UP001159257"/>
    </source>
</evidence>
<keyword evidence="3" id="KW-0472">Membrane</keyword>
<dbReference type="InterPro" id="IPR005467">
    <property type="entry name" value="His_kinase_dom"/>
</dbReference>
<comment type="catalytic activity">
    <reaction evidence="1">
        <text>ATP + protein L-histidine = ADP + protein N-phospho-L-histidine.</text>
        <dbReference type="EC" id="2.7.13.3"/>
    </reaction>
</comment>
<dbReference type="EC" id="2.7.13.3" evidence="2"/>
<dbReference type="SUPFAM" id="SSF47384">
    <property type="entry name" value="Homodimeric domain of signal transducing histidine kinase"/>
    <property type="match status" value="1"/>
</dbReference>
<keyword evidence="6" id="KW-1185">Reference proteome</keyword>
<dbReference type="InterPro" id="IPR003661">
    <property type="entry name" value="HisK_dim/P_dom"/>
</dbReference>
<proteinExistence type="predicted"/>
<dbReference type="SUPFAM" id="SSF55874">
    <property type="entry name" value="ATPase domain of HSP90 chaperone/DNA topoisomerase II/histidine kinase"/>
    <property type="match status" value="1"/>
</dbReference>
<evidence type="ECO:0000256" key="2">
    <source>
        <dbReference type="ARBA" id="ARBA00012438"/>
    </source>
</evidence>
<evidence type="ECO:0000256" key="1">
    <source>
        <dbReference type="ARBA" id="ARBA00000085"/>
    </source>
</evidence>
<dbReference type="InterPro" id="IPR036097">
    <property type="entry name" value="HisK_dim/P_sf"/>
</dbReference>
<accession>A0ABY1S2J2</accession>
<reference evidence="5 6" key="1">
    <citation type="submission" date="2017-05" db="EMBL/GenBank/DDBJ databases">
        <authorList>
            <person name="Varghese N."/>
            <person name="Submissions S."/>
        </authorList>
    </citation>
    <scope>NUCLEOTIDE SEQUENCE [LARGE SCALE GENOMIC DNA]</scope>
    <source>
        <strain evidence="5 6">CGMCC 1.7287</strain>
    </source>
</reference>
<comment type="caution">
    <text evidence="5">The sequence shown here is derived from an EMBL/GenBank/DDBJ whole genome shotgun (WGS) entry which is preliminary data.</text>
</comment>
<dbReference type="CDD" id="cd00082">
    <property type="entry name" value="HisKA"/>
    <property type="match status" value="1"/>
</dbReference>
<keyword evidence="3" id="KW-1133">Transmembrane helix</keyword>
<evidence type="ECO:0000259" key="4">
    <source>
        <dbReference type="PROSITE" id="PS50109"/>
    </source>
</evidence>
<dbReference type="EMBL" id="FXWV01000012">
    <property type="protein sequence ID" value="SMR76635.1"/>
    <property type="molecule type" value="Genomic_DNA"/>
</dbReference>
<feature type="transmembrane region" description="Helical" evidence="3">
    <location>
        <begin position="125"/>
        <end position="142"/>
    </location>
</feature>
<dbReference type="PROSITE" id="PS50109">
    <property type="entry name" value="HIS_KIN"/>
    <property type="match status" value="1"/>
</dbReference>
<evidence type="ECO:0000313" key="5">
    <source>
        <dbReference type="EMBL" id="SMR76635.1"/>
    </source>
</evidence>
<dbReference type="Proteomes" id="UP001159257">
    <property type="component" value="Unassembled WGS sequence"/>
</dbReference>
<gene>
    <name evidence="5" type="ORF">SAMN04487964_11228</name>
</gene>
<feature type="transmembrane region" description="Helical" evidence="3">
    <location>
        <begin position="99"/>
        <end position="119"/>
    </location>
</feature>
<feature type="transmembrane region" description="Helical" evidence="3">
    <location>
        <begin position="149"/>
        <end position="168"/>
    </location>
</feature>
<keyword evidence="3" id="KW-0812">Transmembrane</keyword>
<feature type="transmembrane region" description="Helical" evidence="3">
    <location>
        <begin position="55"/>
        <end position="78"/>
    </location>
</feature>
<evidence type="ECO:0000256" key="3">
    <source>
        <dbReference type="SAM" id="Phobius"/>
    </source>
</evidence>
<dbReference type="RefSeq" id="WP_239040132.1">
    <property type="nucleotide sequence ID" value="NZ_BAAAEY010000008.1"/>
</dbReference>
<dbReference type="Gene3D" id="3.30.565.10">
    <property type="entry name" value="Histidine kinase-like ATPase, C-terminal domain"/>
    <property type="match status" value="1"/>
</dbReference>